<evidence type="ECO:0000256" key="4">
    <source>
        <dbReference type="ARBA" id="ARBA00023163"/>
    </source>
</evidence>
<dbReference type="OrthoDB" id="9791488at2"/>
<dbReference type="CDD" id="cd01106">
    <property type="entry name" value="HTH_TipAL-Mta"/>
    <property type="match status" value="1"/>
</dbReference>
<dbReference type="Pfam" id="PF13411">
    <property type="entry name" value="MerR_1"/>
    <property type="match status" value="1"/>
</dbReference>
<dbReference type="SMART" id="SM00422">
    <property type="entry name" value="HTH_MERR"/>
    <property type="match status" value="1"/>
</dbReference>
<evidence type="ECO:0000313" key="7">
    <source>
        <dbReference type="Proteomes" id="UP000238937"/>
    </source>
</evidence>
<sequence>MESITFQVGDLSKRTGLSIRTLHYYDEIGLLSPSHRTESGYRVYDKQDIIRLQQIVTLKQIGFSLEDVRSCLDNGERAFAEMVRLHIAKVRKQIELSQQLLDRLETVEQTATKLDTVPVEEVLQIIQVMDMLENYYSPEQLETLKQRQELLGEDRMQQAQVDWEELIAQVRAEMERGTDPASEVVQALVRRRQALIQEFTGGDPEIEAALNRMYEEGGETVSNWGENDAALASYMERALRCGAYTTWQVTKKENSN</sequence>
<dbReference type="PRINTS" id="PR00040">
    <property type="entry name" value="HTHMERR"/>
</dbReference>
<evidence type="ECO:0000259" key="5">
    <source>
        <dbReference type="PROSITE" id="PS50937"/>
    </source>
</evidence>
<accession>A0A2T1GFC1</accession>
<protein>
    <submittedName>
        <fullName evidence="6">MerR family transcriptional regulator</fullName>
    </submittedName>
</protein>
<gene>
    <name evidence="6" type="ORF">C7B77_12685</name>
</gene>
<keyword evidence="3" id="KW-0010">Activator</keyword>
<keyword evidence="4" id="KW-0804">Transcription</keyword>
<dbReference type="GO" id="GO:0003700">
    <property type="term" value="F:DNA-binding transcription factor activity"/>
    <property type="evidence" value="ECO:0007669"/>
    <property type="project" value="InterPro"/>
</dbReference>
<dbReference type="InterPro" id="IPR012925">
    <property type="entry name" value="TipAS_dom"/>
</dbReference>
<dbReference type="RefSeq" id="WP_106305046.1">
    <property type="nucleotide sequence ID" value="NZ_PVWO01000140.1"/>
</dbReference>
<dbReference type="Gene3D" id="1.10.1660.10">
    <property type="match status" value="1"/>
</dbReference>
<keyword evidence="2" id="KW-0238">DNA-binding</keyword>
<evidence type="ECO:0000313" key="6">
    <source>
        <dbReference type="EMBL" id="PSB56193.1"/>
    </source>
</evidence>
<dbReference type="InterPro" id="IPR009061">
    <property type="entry name" value="DNA-bd_dom_put_sf"/>
</dbReference>
<evidence type="ECO:0000256" key="1">
    <source>
        <dbReference type="ARBA" id="ARBA00023015"/>
    </source>
</evidence>
<dbReference type="Proteomes" id="UP000238937">
    <property type="component" value="Unassembled WGS sequence"/>
</dbReference>
<keyword evidence="7" id="KW-1185">Reference proteome</keyword>
<dbReference type="PANTHER" id="PTHR30204:SF90">
    <property type="entry name" value="HTH-TYPE TRANSCRIPTIONAL ACTIVATOR MTA"/>
    <property type="match status" value="1"/>
</dbReference>
<dbReference type="Gene3D" id="1.10.490.50">
    <property type="entry name" value="Antibiotic binding domain of TipA-like multidrug resistance regulators"/>
    <property type="match status" value="1"/>
</dbReference>
<dbReference type="InterPro" id="IPR036244">
    <property type="entry name" value="TipA-like_antibiotic-bd"/>
</dbReference>
<reference evidence="6 7" key="1">
    <citation type="submission" date="2018-03" db="EMBL/GenBank/DDBJ databases">
        <title>The ancient ancestry and fast evolution of plastids.</title>
        <authorList>
            <person name="Moore K.R."/>
            <person name="Magnabosco C."/>
            <person name="Momper L."/>
            <person name="Gold D.A."/>
            <person name="Bosak T."/>
            <person name="Fournier G.P."/>
        </authorList>
    </citation>
    <scope>NUCLEOTIDE SEQUENCE [LARGE SCALE GENOMIC DNA]</scope>
    <source>
        <strain evidence="6 7">CCALA 037</strain>
    </source>
</reference>
<dbReference type="EMBL" id="PVWO01000140">
    <property type="protein sequence ID" value="PSB56193.1"/>
    <property type="molecule type" value="Genomic_DNA"/>
</dbReference>
<dbReference type="InterPro" id="IPR047057">
    <property type="entry name" value="MerR_fam"/>
</dbReference>
<organism evidence="6 7">
    <name type="scientific">Chamaesiphon polymorphus CCALA 037</name>
    <dbReference type="NCBI Taxonomy" id="2107692"/>
    <lineage>
        <taxon>Bacteria</taxon>
        <taxon>Bacillati</taxon>
        <taxon>Cyanobacteriota</taxon>
        <taxon>Cyanophyceae</taxon>
        <taxon>Gomontiellales</taxon>
        <taxon>Chamaesiphonaceae</taxon>
        <taxon>Chamaesiphon</taxon>
    </lineage>
</organism>
<dbReference type="PROSITE" id="PS00552">
    <property type="entry name" value="HTH_MERR_1"/>
    <property type="match status" value="1"/>
</dbReference>
<keyword evidence="1" id="KW-0805">Transcription regulation</keyword>
<dbReference type="PANTHER" id="PTHR30204">
    <property type="entry name" value="REDOX-CYCLING DRUG-SENSING TRANSCRIPTIONAL ACTIVATOR SOXR"/>
    <property type="match status" value="1"/>
</dbReference>
<name>A0A2T1GFC1_9CYAN</name>
<dbReference type="SUPFAM" id="SSF46955">
    <property type="entry name" value="Putative DNA-binding domain"/>
    <property type="match status" value="1"/>
</dbReference>
<dbReference type="SUPFAM" id="SSF89082">
    <property type="entry name" value="Antibiotic binding domain of TipA-like multidrug resistance regulators"/>
    <property type="match status" value="1"/>
</dbReference>
<feature type="domain" description="HTH merR-type" evidence="5">
    <location>
        <begin position="5"/>
        <end position="74"/>
    </location>
</feature>
<comment type="caution">
    <text evidence="6">The sequence shown here is derived from an EMBL/GenBank/DDBJ whole genome shotgun (WGS) entry which is preliminary data.</text>
</comment>
<evidence type="ECO:0000256" key="3">
    <source>
        <dbReference type="ARBA" id="ARBA00023159"/>
    </source>
</evidence>
<dbReference type="Pfam" id="PF07739">
    <property type="entry name" value="TipAS"/>
    <property type="match status" value="1"/>
</dbReference>
<proteinExistence type="predicted"/>
<dbReference type="InterPro" id="IPR000551">
    <property type="entry name" value="MerR-type_HTH_dom"/>
</dbReference>
<dbReference type="PROSITE" id="PS50937">
    <property type="entry name" value="HTH_MERR_2"/>
    <property type="match status" value="1"/>
</dbReference>
<dbReference type="GO" id="GO:0003677">
    <property type="term" value="F:DNA binding"/>
    <property type="evidence" value="ECO:0007669"/>
    <property type="project" value="UniProtKB-KW"/>
</dbReference>
<evidence type="ECO:0000256" key="2">
    <source>
        <dbReference type="ARBA" id="ARBA00023125"/>
    </source>
</evidence>
<dbReference type="AlphaFoldDB" id="A0A2T1GFC1"/>